<evidence type="ECO:0000313" key="1">
    <source>
        <dbReference type="EMBL" id="BES80928.1"/>
    </source>
</evidence>
<dbReference type="EMBL" id="AP028907">
    <property type="protein sequence ID" value="BES80928.1"/>
    <property type="molecule type" value="Genomic_DNA"/>
</dbReference>
<sequence>MPRRGINWAVEVLRRIKGLEFPVTRDQLRERLRDFYYYGIPATRILEEVEKESFASPAELLRELAEAIRRLEERGELPVTARRGINWAAEVLKRIRGLSFPVTREQVKERLAGLAWHGVSIEKILGEVERESFASPAELLREIAEAIRRLEERGELQAAHQ</sequence>
<keyword evidence="2" id="KW-1185">Reference proteome</keyword>
<reference evidence="1 2" key="1">
    <citation type="submission" date="2023-09" db="EMBL/GenBank/DDBJ databases">
        <title>Pyrofollis japonicus gen. nov. sp. nov., a novel member of the family Pyrodictiaceae isolated from the Iheya North hydrothermal field.</title>
        <authorList>
            <person name="Miyazaki U."/>
            <person name="Sanari M."/>
            <person name="Tame A."/>
            <person name="Kitajima M."/>
            <person name="Okamoto A."/>
            <person name="Sawayama S."/>
            <person name="Miyazaki J."/>
            <person name="Takai K."/>
            <person name="Nakagawa S."/>
        </authorList>
    </citation>
    <scope>NUCLEOTIDE SEQUENCE [LARGE SCALE GENOMIC DNA]</scope>
    <source>
        <strain evidence="1 2">AV2</strain>
    </source>
</reference>
<evidence type="ECO:0000313" key="2">
    <source>
        <dbReference type="Proteomes" id="UP001341135"/>
    </source>
</evidence>
<proteinExistence type="predicted"/>
<gene>
    <name evidence="1" type="ORF">PABY_04950</name>
</gene>
<dbReference type="Proteomes" id="UP001341135">
    <property type="component" value="Chromosome"/>
</dbReference>
<organism evidence="1 2">
    <name type="scientific">Pyrodictium abyssi</name>
    <dbReference type="NCBI Taxonomy" id="54256"/>
    <lineage>
        <taxon>Archaea</taxon>
        <taxon>Thermoproteota</taxon>
        <taxon>Thermoprotei</taxon>
        <taxon>Desulfurococcales</taxon>
        <taxon>Pyrodictiaceae</taxon>
        <taxon>Pyrodictium</taxon>
    </lineage>
</organism>
<dbReference type="GeneID" id="89288529"/>
<dbReference type="RefSeq" id="WP_338251579.1">
    <property type="nucleotide sequence ID" value="NZ_AP028907.1"/>
</dbReference>
<protein>
    <submittedName>
        <fullName evidence="1">DUF2795 domain-containing protein</fullName>
    </submittedName>
</protein>
<name>A0ABN6ZKZ9_9CREN</name>
<accession>A0ABN6ZKZ9</accession>